<dbReference type="PANTHER" id="PTHR30193:SF37">
    <property type="entry name" value="INNER MEMBRANE ABC TRANSPORTER PERMEASE PROTEIN YCJO"/>
    <property type="match status" value="1"/>
</dbReference>
<dbReference type="Pfam" id="PF00528">
    <property type="entry name" value="BPD_transp_1"/>
    <property type="match status" value="1"/>
</dbReference>
<dbReference type="PROSITE" id="PS50928">
    <property type="entry name" value="ABC_TM1"/>
    <property type="match status" value="1"/>
</dbReference>
<evidence type="ECO:0000256" key="2">
    <source>
        <dbReference type="ARBA" id="ARBA00022448"/>
    </source>
</evidence>
<evidence type="ECO:0000313" key="10">
    <source>
        <dbReference type="Proteomes" id="UP000285456"/>
    </source>
</evidence>
<dbReference type="CDD" id="cd06261">
    <property type="entry name" value="TM_PBP2"/>
    <property type="match status" value="1"/>
</dbReference>
<keyword evidence="10" id="KW-1185">Reference proteome</keyword>
<organism evidence="9 10">
    <name type="scientific">Oceanobacillus profundus</name>
    <dbReference type="NCBI Taxonomy" id="372463"/>
    <lineage>
        <taxon>Bacteria</taxon>
        <taxon>Bacillati</taxon>
        <taxon>Bacillota</taxon>
        <taxon>Bacilli</taxon>
        <taxon>Bacillales</taxon>
        <taxon>Bacillaceae</taxon>
        <taxon>Oceanobacillus</taxon>
    </lineage>
</organism>
<gene>
    <name evidence="9" type="ORF">D1B32_00335</name>
</gene>
<dbReference type="InterPro" id="IPR000515">
    <property type="entry name" value="MetI-like"/>
</dbReference>
<sequence>MRSAKWRPYFFVAPAIIVFLVFFIQPIFYMIYLSFHDWNFISPDKTFVGLGNFKDLLSDPMFLEVIRNTLMYTFFTVLFSISLALLMSIWLNKQGWMYSFVQGAVFSPHIISLVSIAMLWMWIMDADYGLLNWVLSLVGLEKVPWLTDPNTALSSLIIIAVWKNIGYFTLIIIAGLQSIPKHLYEAAALDRTPPWRRFAKITFPMLSPSLFFLTIIGILDSIKVFETISIITKGGPLNSTNTLVYYIYENGFIFFKIGYASAAGVILLVILSILTLLYFKVLSKRVHYQ</sequence>
<evidence type="ECO:0000259" key="8">
    <source>
        <dbReference type="PROSITE" id="PS50928"/>
    </source>
</evidence>
<dbReference type="Proteomes" id="UP000285456">
    <property type="component" value="Unassembled WGS sequence"/>
</dbReference>
<accession>A0A417YMW4</accession>
<comment type="subcellular location">
    <subcellularLocation>
        <location evidence="1 7">Cell membrane</location>
        <topology evidence="1 7">Multi-pass membrane protein</topology>
    </subcellularLocation>
</comment>
<feature type="domain" description="ABC transmembrane type-1" evidence="8">
    <location>
        <begin position="66"/>
        <end position="278"/>
    </location>
</feature>
<evidence type="ECO:0000256" key="5">
    <source>
        <dbReference type="ARBA" id="ARBA00022989"/>
    </source>
</evidence>
<feature type="transmembrane region" description="Helical" evidence="7">
    <location>
        <begin position="197"/>
        <end position="219"/>
    </location>
</feature>
<dbReference type="SUPFAM" id="SSF161098">
    <property type="entry name" value="MetI-like"/>
    <property type="match status" value="1"/>
</dbReference>
<keyword evidence="4 7" id="KW-0812">Transmembrane</keyword>
<evidence type="ECO:0000256" key="4">
    <source>
        <dbReference type="ARBA" id="ARBA00022692"/>
    </source>
</evidence>
<evidence type="ECO:0000256" key="3">
    <source>
        <dbReference type="ARBA" id="ARBA00022475"/>
    </source>
</evidence>
<keyword evidence="6 7" id="KW-0472">Membrane</keyword>
<dbReference type="RefSeq" id="WP_095310323.1">
    <property type="nucleotide sequence ID" value="NZ_JAMAWL010000006.1"/>
</dbReference>
<reference evidence="9 10" key="1">
    <citation type="journal article" date="2007" name="Int. J. Syst. Evol. Microbiol.">
        <title>Oceanobacillus profundus sp. nov., isolated from a deep-sea sediment core.</title>
        <authorList>
            <person name="Kim Y.G."/>
            <person name="Choi D.H."/>
            <person name="Hyun S."/>
            <person name="Cho B.C."/>
        </authorList>
    </citation>
    <scope>NUCLEOTIDE SEQUENCE [LARGE SCALE GENOMIC DNA]</scope>
    <source>
        <strain evidence="9 10">DSM 18246</strain>
    </source>
</reference>
<dbReference type="InterPro" id="IPR051393">
    <property type="entry name" value="ABC_transporter_permease"/>
</dbReference>
<feature type="transmembrane region" description="Helical" evidence="7">
    <location>
        <begin position="103"/>
        <end position="123"/>
    </location>
</feature>
<keyword evidence="3" id="KW-1003">Cell membrane</keyword>
<dbReference type="Gene3D" id="1.10.3720.10">
    <property type="entry name" value="MetI-like"/>
    <property type="match status" value="1"/>
</dbReference>
<feature type="transmembrane region" description="Helical" evidence="7">
    <location>
        <begin position="152"/>
        <end position="176"/>
    </location>
</feature>
<keyword evidence="2 7" id="KW-0813">Transport</keyword>
<feature type="transmembrane region" description="Helical" evidence="7">
    <location>
        <begin position="9"/>
        <end position="32"/>
    </location>
</feature>
<evidence type="ECO:0000256" key="6">
    <source>
        <dbReference type="ARBA" id="ARBA00023136"/>
    </source>
</evidence>
<keyword evidence="5 7" id="KW-1133">Transmembrane helix</keyword>
<dbReference type="GO" id="GO:0005886">
    <property type="term" value="C:plasma membrane"/>
    <property type="evidence" value="ECO:0007669"/>
    <property type="project" value="UniProtKB-SubCell"/>
</dbReference>
<dbReference type="PANTHER" id="PTHR30193">
    <property type="entry name" value="ABC TRANSPORTER PERMEASE PROTEIN"/>
    <property type="match status" value="1"/>
</dbReference>
<dbReference type="EMBL" id="QWEH01000001">
    <property type="protein sequence ID" value="RHW35105.1"/>
    <property type="molecule type" value="Genomic_DNA"/>
</dbReference>
<feature type="transmembrane region" description="Helical" evidence="7">
    <location>
        <begin position="70"/>
        <end position="91"/>
    </location>
</feature>
<proteinExistence type="inferred from homology"/>
<dbReference type="OrthoDB" id="5174895at2"/>
<feature type="transmembrane region" description="Helical" evidence="7">
    <location>
        <begin position="257"/>
        <end position="279"/>
    </location>
</feature>
<name>A0A417YMW4_9BACI</name>
<dbReference type="AlphaFoldDB" id="A0A417YMW4"/>
<comment type="similarity">
    <text evidence="7">Belongs to the binding-protein-dependent transport system permease family.</text>
</comment>
<evidence type="ECO:0000256" key="7">
    <source>
        <dbReference type="RuleBase" id="RU363032"/>
    </source>
</evidence>
<evidence type="ECO:0000313" key="9">
    <source>
        <dbReference type="EMBL" id="RHW35105.1"/>
    </source>
</evidence>
<evidence type="ECO:0000256" key="1">
    <source>
        <dbReference type="ARBA" id="ARBA00004651"/>
    </source>
</evidence>
<protein>
    <submittedName>
        <fullName evidence="9">Sugar ABC transporter permease</fullName>
    </submittedName>
</protein>
<comment type="caution">
    <text evidence="9">The sequence shown here is derived from an EMBL/GenBank/DDBJ whole genome shotgun (WGS) entry which is preliminary data.</text>
</comment>
<dbReference type="InterPro" id="IPR035906">
    <property type="entry name" value="MetI-like_sf"/>
</dbReference>
<dbReference type="GO" id="GO:0055085">
    <property type="term" value="P:transmembrane transport"/>
    <property type="evidence" value="ECO:0007669"/>
    <property type="project" value="InterPro"/>
</dbReference>